<dbReference type="Pfam" id="PF00728">
    <property type="entry name" value="Glyco_hydro_20"/>
    <property type="match status" value="1"/>
</dbReference>
<feature type="domain" description="Glycoside hydrolase family 20 catalytic" evidence="6">
    <location>
        <begin position="159"/>
        <end position="512"/>
    </location>
</feature>
<evidence type="ECO:0000256" key="3">
    <source>
        <dbReference type="ARBA" id="ARBA00012663"/>
    </source>
</evidence>
<dbReference type="PRINTS" id="PR00738">
    <property type="entry name" value="GLHYDRLASE20"/>
</dbReference>
<keyword evidence="4 9" id="KW-0378">Hydrolase</keyword>
<dbReference type="EC" id="3.2.1.52" evidence="3"/>
<dbReference type="Pfam" id="PF13290">
    <property type="entry name" value="CHB_HEX_C_1"/>
    <property type="match status" value="1"/>
</dbReference>
<dbReference type="InterPro" id="IPR025705">
    <property type="entry name" value="Beta_hexosaminidase_sua/sub"/>
</dbReference>
<dbReference type="InterPro" id="IPR017853">
    <property type="entry name" value="GH"/>
</dbReference>
<dbReference type="InterPro" id="IPR029018">
    <property type="entry name" value="Hex-like_dom2"/>
</dbReference>
<dbReference type="SUPFAM" id="SSF55545">
    <property type="entry name" value="beta-N-acetylhexosaminidase-like domain"/>
    <property type="match status" value="1"/>
</dbReference>
<evidence type="ECO:0000256" key="5">
    <source>
        <dbReference type="ARBA" id="ARBA00023295"/>
    </source>
</evidence>
<feature type="domain" description="GH29D-like beta-sandwich" evidence="8">
    <location>
        <begin position="557"/>
        <end position="610"/>
    </location>
</feature>
<dbReference type="GO" id="GO:0004563">
    <property type="term" value="F:beta-N-acetylhexosaminidase activity"/>
    <property type="evidence" value="ECO:0007669"/>
    <property type="project" value="UniProtKB-EC"/>
</dbReference>
<evidence type="ECO:0000259" key="8">
    <source>
        <dbReference type="Pfam" id="PF13290"/>
    </source>
</evidence>
<evidence type="ECO:0000313" key="9">
    <source>
        <dbReference type="EMBL" id="EJW97083.1"/>
    </source>
</evidence>
<evidence type="ECO:0000259" key="7">
    <source>
        <dbReference type="Pfam" id="PF02838"/>
    </source>
</evidence>
<reference evidence="9" key="1">
    <citation type="journal article" date="2012" name="PLoS ONE">
        <title>Gene sets for utilization of primary and secondary nutrition supplies in the distal gut of endangered iberian lynx.</title>
        <authorList>
            <person name="Alcaide M."/>
            <person name="Messina E."/>
            <person name="Richter M."/>
            <person name="Bargiela R."/>
            <person name="Peplies J."/>
            <person name="Huws S.A."/>
            <person name="Newbold C.J."/>
            <person name="Golyshin P.N."/>
            <person name="Simon M.A."/>
            <person name="Lopez G."/>
            <person name="Yakimov M.M."/>
            <person name="Ferrer M."/>
        </authorList>
    </citation>
    <scope>NUCLEOTIDE SEQUENCE</scope>
</reference>
<evidence type="ECO:0000256" key="1">
    <source>
        <dbReference type="ARBA" id="ARBA00001231"/>
    </source>
</evidence>
<sequence length="772" mass="86782">MAGVASVGAQTGPGHPVSLVPCPVQLTPGEGQFTFTKKTTLAVENEAQAAVARDFAALFTETAGFTPEVKVGGKGEIRLCTDASLKPEAYRLQVTPKRIEIAAADAAGCFYALQTLRQLLPAALESASVDAKGAEARSANPAAADWSVPVLNIQDEPRFGYRGLMIDVARFFMPKDKLLRIIDCMGMLKINTLHLHLCDDNGWRLEVKRYPLLTEVGSRRVERPGQYFPERRNARQGEPTVATGFYTQDDIREIVAYAARRHVEVIPEIEMPAHSNAALAAYPLLACPVVDKFIGVLPGLGGNHADVIYCAGNDSVYTFLQHIIDEVITLFPSRYIHLGGDEAWKTHWKECPLCQARMKQENLATEEDLQGYFMARMSRYVQSKGKEVMGWDELTNTRIPEGAIIFGWRGYGHAALKAAKQGHRIIMTPARVLYLIRYQGPQWFEPFTYFGNNTLKDVYTYEPVQKDWTPEMKPLLMGIQASMWTEFCQSAAEVEHQVFPRLAAVAERAWSQPDRKDWPRFLQAMDRFNEHLTAKGVTVAQSMYNIQHVVTPVRGKLEVKLTCERPDVEIRYTTDGSEPTAQSTLYRQPLLVDGPQTLRSATFRQGQQLGKVLDLPLRWNKATAKPVLGNRAHEKLLVNGLRGSWRFSDFEWCSWEHSDSVGFTIDLQRSEPIRRVTVGCITNYGMGAHKPQHLEVWLSDNNRDYRSVSSKTFTFEEIFQEGIRQEDVTLEVKDGEKARYVRVILRGAGACPPNHVRPGQEARLNVDEVIVE</sequence>
<comment type="catalytic activity">
    <reaction evidence="1">
        <text>Hydrolysis of terminal non-reducing N-acetyl-D-hexosamine residues in N-acetyl-beta-D-hexosaminides.</text>
        <dbReference type="EC" id="3.2.1.52"/>
    </reaction>
</comment>
<evidence type="ECO:0000256" key="2">
    <source>
        <dbReference type="ARBA" id="ARBA00006285"/>
    </source>
</evidence>
<name>J9FRH5_9ZZZZ</name>
<feature type="domain" description="Beta-hexosaminidase bacterial type N-terminal" evidence="7">
    <location>
        <begin position="18"/>
        <end position="155"/>
    </location>
</feature>
<dbReference type="GO" id="GO:0016020">
    <property type="term" value="C:membrane"/>
    <property type="evidence" value="ECO:0007669"/>
    <property type="project" value="TreeGrafter"/>
</dbReference>
<dbReference type="InterPro" id="IPR059177">
    <property type="entry name" value="GH29D-like_dom"/>
</dbReference>
<dbReference type="PANTHER" id="PTHR22600:SF57">
    <property type="entry name" value="BETA-N-ACETYLHEXOSAMINIDASE"/>
    <property type="match status" value="1"/>
</dbReference>
<comment type="caution">
    <text evidence="9">The sequence shown here is derived from an EMBL/GenBank/DDBJ whole genome shotgun (WGS) entry which is preliminary data.</text>
</comment>
<evidence type="ECO:0000256" key="4">
    <source>
        <dbReference type="ARBA" id="ARBA00022801"/>
    </source>
</evidence>
<gene>
    <name evidence="9" type="ORF">EVA_14829</name>
</gene>
<organism evidence="9">
    <name type="scientific">gut metagenome</name>
    <dbReference type="NCBI Taxonomy" id="749906"/>
    <lineage>
        <taxon>unclassified sequences</taxon>
        <taxon>metagenomes</taxon>
        <taxon>organismal metagenomes</taxon>
    </lineage>
</organism>
<protein>
    <recommendedName>
        <fullName evidence="3">beta-N-acetylhexosaminidase</fullName>
        <ecNumber evidence="3">3.2.1.52</ecNumber>
    </recommendedName>
</protein>
<dbReference type="Gene3D" id="3.30.379.10">
    <property type="entry name" value="Chitobiase/beta-hexosaminidase domain 2-like"/>
    <property type="match status" value="1"/>
</dbReference>
<dbReference type="InterPro" id="IPR015883">
    <property type="entry name" value="Glyco_hydro_20_cat"/>
</dbReference>
<keyword evidence="5" id="KW-0326">Glycosidase</keyword>
<dbReference type="Gene3D" id="3.20.20.80">
    <property type="entry name" value="Glycosidases"/>
    <property type="match status" value="1"/>
</dbReference>
<dbReference type="SUPFAM" id="SSF51445">
    <property type="entry name" value="(Trans)glycosidases"/>
    <property type="match status" value="1"/>
</dbReference>
<dbReference type="GO" id="GO:0005975">
    <property type="term" value="P:carbohydrate metabolic process"/>
    <property type="evidence" value="ECO:0007669"/>
    <property type="project" value="InterPro"/>
</dbReference>
<dbReference type="AlphaFoldDB" id="J9FRH5"/>
<dbReference type="InterPro" id="IPR015882">
    <property type="entry name" value="HEX_bac_N"/>
</dbReference>
<dbReference type="PANTHER" id="PTHR22600">
    <property type="entry name" value="BETA-HEXOSAMINIDASE"/>
    <property type="match status" value="1"/>
</dbReference>
<comment type="similarity">
    <text evidence="2">Belongs to the glycosyl hydrolase 20 family.</text>
</comment>
<dbReference type="Pfam" id="PF02838">
    <property type="entry name" value="Glyco_hydro_20b"/>
    <property type="match status" value="1"/>
</dbReference>
<evidence type="ECO:0000259" key="6">
    <source>
        <dbReference type="Pfam" id="PF00728"/>
    </source>
</evidence>
<dbReference type="Gene3D" id="2.60.120.260">
    <property type="entry name" value="Galactose-binding domain-like"/>
    <property type="match status" value="1"/>
</dbReference>
<dbReference type="GO" id="GO:0030203">
    <property type="term" value="P:glycosaminoglycan metabolic process"/>
    <property type="evidence" value="ECO:0007669"/>
    <property type="project" value="TreeGrafter"/>
</dbReference>
<dbReference type="EMBL" id="AMCI01004951">
    <property type="protein sequence ID" value="EJW97083.1"/>
    <property type="molecule type" value="Genomic_DNA"/>
</dbReference>
<dbReference type="CDD" id="cd06563">
    <property type="entry name" value="GH20_chitobiase-like"/>
    <property type="match status" value="1"/>
</dbReference>
<proteinExistence type="inferred from homology"/>
<accession>J9FRH5</accession>